<reference evidence="3" key="2">
    <citation type="submission" date="2015-01" db="EMBL/GenBank/DDBJ databases">
        <title>Evolutionary Origins and Diversification of the Mycorrhizal Mutualists.</title>
        <authorList>
            <consortium name="DOE Joint Genome Institute"/>
            <consortium name="Mycorrhizal Genomics Consortium"/>
            <person name="Kohler A."/>
            <person name="Kuo A."/>
            <person name="Nagy L.G."/>
            <person name="Floudas D."/>
            <person name="Copeland A."/>
            <person name="Barry K.W."/>
            <person name="Cichocki N."/>
            <person name="Veneault-Fourrey C."/>
            <person name="LaButti K."/>
            <person name="Lindquist E.A."/>
            <person name="Lipzen A."/>
            <person name="Lundell T."/>
            <person name="Morin E."/>
            <person name="Murat C."/>
            <person name="Riley R."/>
            <person name="Ohm R."/>
            <person name="Sun H."/>
            <person name="Tunlid A."/>
            <person name="Henrissat B."/>
            <person name="Grigoriev I.V."/>
            <person name="Hibbett D.S."/>
            <person name="Martin F."/>
        </authorList>
    </citation>
    <scope>NUCLEOTIDE SEQUENCE [LARGE SCALE GENOMIC DNA]</scope>
    <source>
        <strain evidence="3">MAFF 305830</strain>
    </source>
</reference>
<protein>
    <submittedName>
        <fullName evidence="2">Uncharacterized protein</fullName>
    </submittedName>
</protein>
<evidence type="ECO:0000313" key="2">
    <source>
        <dbReference type="EMBL" id="KIM27351.1"/>
    </source>
</evidence>
<evidence type="ECO:0000256" key="1">
    <source>
        <dbReference type="SAM" id="MobiDB-lite"/>
    </source>
</evidence>
<dbReference type="EMBL" id="KN824299">
    <property type="protein sequence ID" value="KIM27351.1"/>
    <property type="molecule type" value="Genomic_DNA"/>
</dbReference>
<proteinExistence type="predicted"/>
<dbReference type="HOGENOM" id="CLU_1090562_0_0_1"/>
<dbReference type="Proteomes" id="UP000054097">
    <property type="component" value="Unassembled WGS sequence"/>
</dbReference>
<feature type="region of interest" description="Disordered" evidence="1">
    <location>
        <begin position="226"/>
        <end position="255"/>
    </location>
</feature>
<feature type="compositionally biased region" description="Acidic residues" evidence="1">
    <location>
        <begin position="235"/>
        <end position="244"/>
    </location>
</feature>
<name>A0A0C3B791_SERVB</name>
<organism evidence="2 3">
    <name type="scientific">Serendipita vermifera MAFF 305830</name>
    <dbReference type="NCBI Taxonomy" id="933852"/>
    <lineage>
        <taxon>Eukaryota</taxon>
        <taxon>Fungi</taxon>
        <taxon>Dikarya</taxon>
        <taxon>Basidiomycota</taxon>
        <taxon>Agaricomycotina</taxon>
        <taxon>Agaricomycetes</taxon>
        <taxon>Sebacinales</taxon>
        <taxon>Serendipitaceae</taxon>
        <taxon>Serendipita</taxon>
    </lineage>
</organism>
<feature type="region of interest" description="Disordered" evidence="1">
    <location>
        <begin position="168"/>
        <end position="193"/>
    </location>
</feature>
<dbReference type="AlphaFoldDB" id="A0A0C3B791"/>
<accession>A0A0C3B791</accession>
<reference evidence="2 3" key="1">
    <citation type="submission" date="2014-04" db="EMBL/GenBank/DDBJ databases">
        <authorList>
            <consortium name="DOE Joint Genome Institute"/>
            <person name="Kuo A."/>
            <person name="Zuccaro A."/>
            <person name="Kohler A."/>
            <person name="Nagy L.G."/>
            <person name="Floudas D."/>
            <person name="Copeland A."/>
            <person name="Barry K.W."/>
            <person name="Cichocki N."/>
            <person name="Veneault-Fourrey C."/>
            <person name="LaButti K."/>
            <person name="Lindquist E.A."/>
            <person name="Lipzen A."/>
            <person name="Lundell T."/>
            <person name="Morin E."/>
            <person name="Murat C."/>
            <person name="Sun H."/>
            <person name="Tunlid A."/>
            <person name="Henrissat B."/>
            <person name="Grigoriev I.V."/>
            <person name="Hibbett D.S."/>
            <person name="Martin F."/>
            <person name="Nordberg H.P."/>
            <person name="Cantor M.N."/>
            <person name="Hua S.X."/>
        </authorList>
    </citation>
    <scope>NUCLEOTIDE SEQUENCE [LARGE SCALE GENOMIC DNA]</scope>
    <source>
        <strain evidence="2 3">MAFF 305830</strain>
    </source>
</reference>
<feature type="region of interest" description="Disordered" evidence="1">
    <location>
        <begin position="1"/>
        <end position="25"/>
    </location>
</feature>
<evidence type="ECO:0000313" key="3">
    <source>
        <dbReference type="Proteomes" id="UP000054097"/>
    </source>
</evidence>
<feature type="compositionally biased region" description="Low complexity" evidence="1">
    <location>
        <begin position="178"/>
        <end position="193"/>
    </location>
</feature>
<gene>
    <name evidence="2" type="ORF">M408DRAFT_169257</name>
</gene>
<keyword evidence="3" id="KW-1185">Reference proteome</keyword>
<feature type="compositionally biased region" description="Basic and acidic residues" evidence="1">
    <location>
        <begin position="245"/>
        <end position="255"/>
    </location>
</feature>
<sequence length="255" mass="27990">MMEVTPAEPVSDIDEEEVFASQETQSKPLSFPFKKSGSSALVIFDGQPERRLRSQPAEEKRLLNLVSVLVGKPLVDVTVEVNKLERTGLEEVVCLVFPKSKYPQLDEEQISVLGKAGLAIYQGETQLAGPVPVPQPSTSSQVPGTFDWRAMRKEVMKMKLPWERNDNIDFQASAGPDSPTSMTHSSSSAGLAPSPADLHFRELLRPNLWSASGTFTRMATAGMRWGEFSGVDPDSSSDESDGEEAEQRLETVLHV</sequence>